<dbReference type="PROSITE" id="PS51371">
    <property type="entry name" value="CBS"/>
    <property type="match status" value="2"/>
</dbReference>
<dbReference type="Gene3D" id="3.40.930.10">
    <property type="entry name" value="Mannitol-specific EII, Chain A"/>
    <property type="match status" value="1"/>
</dbReference>
<dbReference type="InterPro" id="IPR016152">
    <property type="entry name" value="PTrfase/Anion_transptr"/>
</dbReference>
<protein>
    <recommendedName>
        <fullName evidence="7">CBS domain-containing protein</fullName>
    </recommendedName>
</protein>
<dbReference type="InterPro" id="IPR000644">
    <property type="entry name" value="CBS_dom"/>
</dbReference>
<evidence type="ECO:0000259" key="3">
    <source>
        <dbReference type="PROSITE" id="PS51094"/>
    </source>
</evidence>
<dbReference type="Pfam" id="PF00571">
    <property type="entry name" value="CBS"/>
    <property type="match status" value="2"/>
</dbReference>
<keyword evidence="6" id="KW-1185">Reference proteome</keyword>
<dbReference type="Pfam" id="PF00359">
    <property type="entry name" value="PTS_EIIA_2"/>
    <property type="match status" value="1"/>
</dbReference>
<dbReference type="AlphaFoldDB" id="C1A8X6"/>
<dbReference type="CDD" id="cd04586">
    <property type="entry name" value="CBS_pair_BON_assoc"/>
    <property type="match status" value="1"/>
</dbReference>
<dbReference type="Proteomes" id="UP000002209">
    <property type="component" value="Chromosome"/>
</dbReference>
<name>C1A8X6_GEMAT</name>
<feature type="domain" description="PTS EIIA type-2" evidence="3">
    <location>
        <begin position="7"/>
        <end position="155"/>
    </location>
</feature>
<evidence type="ECO:0000256" key="1">
    <source>
        <dbReference type="ARBA" id="ARBA00023122"/>
    </source>
</evidence>
<evidence type="ECO:0000313" key="5">
    <source>
        <dbReference type="EMBL" id="BAH38686.1"/>
    </source>
</evidence>
<evidence type="ECO:0000259" key="4">
    <source>
        <dbReference type="PROSITE" id="PS51371"/>
    </source>
</evidence>
<proteinExistence type="predicted"/>
<dbReference type="SUPFAM" id="SSF55804">
    <property type="entry name" value="Phoshotransferase/anion transport protein"/>
    <property type="match status" value="1"/>
</dbReference>
<dbReference type="KEGG" id="gau:GAU_1644"/>
<dbReference type="PROSITE" id="PS51094">
    <property type="entry name" value="PTS_EIIA_TYPE_2"/>
    <property type="match status" value="1"/>
</dbReference>
<evidence type="ECO:0000313" key="6">
    <source>
        <dbReference type="Proteomes" id="UP000002209"/>
    </source>
</evidence>
<feature type="domain" description="CBS" evidence="4">
    <location>
        <begin position="167"/>
        <end position="224"/>
    </location>
</feature>
<dbReference type="InterPro" id="IPR046342">
    <property type="entry name" value="CBS_dom_sf"/>
</dbReference>
<dbReference type="STRING" id="379066.GAU_1644"/>
<evidence type="ECO:0000256" key="2">
    <source>
        <dbReference type="PROSITE-ProRule" id="PRU00703"/>
    </source>
</evidence>
<dbReference type="OrthoDB" id="9790355at2"/>
<organism evidence="5 6">
    <name type="scientific">Gemmatimonas aurantiaca (strain DSM 14586 / JCM 11422 / NBRC 100505 / T-27)</name>
    <dbReference type="NCBI Taxonomy" id="379066"/>
    <lineage>
        <taxon>Bacteria</taxon>
        <taxon>Pseudomonadati</taxon>
        <taxon>Gemmatimonadota</taxon>
        <taxon>Gemmatimonadia</taxon>
        <taxon>Gemmatimonadales</taxon>
        <taxon>Gemmatimonadaceae</taxon>
        <taxon>Gemmatimonas</taxon>
    </lineage>
</organism>
<reference evidence="6" key="1">
    <citation type="submission" date="2006-03" db="EMBL/GenBank/DDBJ databases">
        <title>Complete genome sequence of Gemmatimonas aurantiaca T-27 that represents a novel phylum Gemmatimonadetes.</title>
        <authorList>
            <person name="Takasaki K."/>
            <person name="Ichikawa N."/>
            <person name="Miura H."/>
            <person name="Matsushita S."/>
            <person name="Watanabe Y."/>
            <person name="Oguchi A."/>
            <person name="Ankai A."/>
            <person name="Yashiro I."/>
            <person name="Takahashi M."/>
            <person name="Terui Y."/>
            <person name="Fukui S."/>
            <person name="Yokoyama H."/>
            <person name="Tanikawa S."/>
            <person name="Hanada S."/>
            <person name="Kamagata Y."/>
            <person name="Fujita N."/>
        </authorList>
    </citation>
    <scope>NUCLEOTIDE SEQUENCE [LARGE SCALE GENOMIC DNA]</scope>
    <source>
        <strain evidence="6">T-27 / DSM 14586 / JCM 11422 / NBRC 100505</strain>
    </source>
</reference>
<dbReference type="SMART" id="SM00116">
    <property type="entry name" value="CBS"/>
    <property type="match status" value="2"/>
</dbReference>
<dbReference type="eggNOG" id="COG0517">
    <property type="taxonomic scope" value="Bacteria"/>
</dbReference>
<keyword evidence="1 2" id="KW-0129">CBS domain</keyword>
<dbReference type="PANTHER" id="PTHR43080">
    <property type="entry name" value="CBS DOMAIN-CONTAINING PROTEIN CBSX3, MITOCHONDRIAL"/>
    <property type="match status" value="1"/>
</dbReference>
<dbReference type="SUPFAM" id="SSF54631">
    <property type="entry name" value="CBS-domain pair"/>
    <property type="match status" value="1"/>
</dbReference>
<dbReference type="InterPro" id="IPR002178">
    <property type="entry name" value="PTS_EIIA_type-2_dom"/>
</dbReference>
<evidence type="ECO:0008006" key="7">
    <source>
        <dbReference type="Google" id="ProtNLM"/>
    </source>
</evidence>
<feature type="domain" description="CBS" evidence="4">
    <location>
        <begin position="245"/>
        <end position="297"/>
    </location>
</feature>
<dbReference type="InterPro" id="IPR051257">
    <property type="entry name" value="Diverse_CBS-Domain"/>
</dbReference>
<dbReference type="PANTHER" id="PTHR43080:SF26">
    <property type="entry name" value="REGULATORY PROTEIN"/>
    <property type="match status" value="1"/>
</dbReference>
<dbReference type="Gene3D" id="3.10.580.10">
    <property type="entry name" value="CBS-domain"/>
    <property type="match status" value="1"/>
</dbReference>
<gene>
    <name evidence="5" type="ordered locus">GAU_1644</name>
</gene>
<dbReference type="EMBL" id="AP009153">
    <property type="protein sequence ID" value="BAH38686.1"/>
    <property type="molecule type" value="Genomic_DNA"/>
</dbReference>
<dbReference type="RefSeq" id="WP_012683133.1">
    <property type="nucleotide sequence ID" value="NC_012489.1"/>
</dbReference>
<accession>C1A8X6</accession>
<sequence>MPSRLADLLSAARLRVPMSAATLADAAHELARCLEEGGSLSHPELLQERIEEARPEDVVGLADRAFVVHYRTEAVKDLVVALGRAVKPVCRVLDDEEKQCARIVILVCSPPRQLARHLQVVGAFARALSKPAHVDALLAADTPGAVMGLPFLTATDLPPQLTVRELMTVQPRTVGPDAPLKSAVLEMVRSGLGGLPVVDADNRVVGMLSERELLRDLVSRYLPRAGGVATPQPPTTARRTVSDLMTRQVLCVAPDQPLAEVASLMLNKDVDRVPVVKNDRLVGFLTRGDIVRKLIGF</sequence>
<dbReference type="HOGENOM" id="CLU_945814_0_0_0"/>
<dbReference type="eggNOG" id="COG1762">
    <property type="taxonomic scope" value="Bacteria"/>
</dbReference>